<dbReference type="KEGG" id="erl:AOC36_07070"/>
<dbReference type="RefSeq" id="WP_067632831.1">
    <property type="nucleotide sequence ID" value="NZ_CP013213.1"/>
</dbReference>
<reference evidence="2 3" key="1">
    <citation type="submission" date="2015-10" db="EMBL/GenBank/DDBJ databases">
        <title>Erysipelothrix larvae sp. LV19 isolated from the larval gut of the rhinoceros beetle, Trypoxylus dichotomus.</title>
        <authorList>
            <person name="Lim S."/>
            <person name="Kim B.-C."/>
        </authorList>
    </citation>
    <scope>NUCLEOTIDE SEQUENCE [LARGE SCALE GENOMIC DNA]</scope>
    <source>
        <strain evidence="2 3">LV19</strain>
    </source>
</reference>
<evidence type="ECO:0000256" key="1">
    <source>
        <dbReference type="SAM" id="Phobius"/>
    </source>
</evidence>
<feature type="transmembrane region" description="Helical" evidence="1">
    <location>
        <begin position="365"/>
        <end position="388"/>
    </location>
</feature>
<keyword evidence="1" id="KW-0812">Transmembrane</keyword>
<feature type="transmembrane region" description="Helical" evidence="1">
    <location>
        <begin position="46"/>
        <end position="77"/>
    </location>
</feature>
<keyword evidence="1" id="KW-0472">Membrane</keyword>
<dbReference type="Proteomes" id="UP000063781">
    <property type="component" value="Chromosome"/>
</dbReference>
<feature type="transmembrane region" description="Helical" evidence="1">
    <location>
        <begin position="323"/>
        <end position="345"/>
    </location>
</feature>
<evidence type="ECO:0000313" key="3">
    <source>
        <dbReference type="Proteomes" id="UP000063781"/>
    </source>
</evidence>
<keyword evidence="1" id="KW-1133">Transmembrane helix</keyword>
<dbReference type="STRING" id="1514105.AOC36_07070"/>
<feature type="transmembrane region" description="Helical" evidence="1">
    <location>
        <begin position="166"/>
        <end position="189"/>
    </location>
</feature>
<feature type="transmembrane region" description="Helical" evidence="1">
    <location>
        <begin position="483"/>
        <end position="507"/>
    </location>
</feature>
<feature type="transmembrane region" description="Helical" evidence="1">
    <location>
        <begin position="201"/>
        <end position="219"/>
    </location>
</feature>
<organism evidence="2 3">
    <name type="scientific">Erysipelothrix larvae</name>
    <dbReference type="NCBI Taxonomy" id="1514105"/>
    <lineage>
        <taxon>Bacteria</taxon>
        <taxon>Bacillati</taxon>
        <taxon>Bacillota</taxon>
        <taxon>Erysipelotrichia</taxon>
        <taxon>Erysipelotrichales</taxon>
        <taxon>Erysipelotrichaceae</taxon>
        <taxon>Erysipelothrix</taxon>
    </lineage>
</organism>
<accession>A0A109UH85</accession>
<feature type="transmembrane region" description="Helical" evidence="1">
    <location>
        <begin position="143"/>
        <end position="160"/>
    </location>
</feature>
<name>A0A109UH85_9FIRM</name>
<feature type="transmembrane region" description="Helical" evidence="1">
    <location>
        <begin position="225"/>
        <end position="244"/>
    </location>
</feature>
<proteinExistence type="predicted"/>
<gene>
    <name evidence="2" type="ORF">AOC36_07070</name>
</gene>
<sequence length="542" mass="62531">MKSKHPMSKLLTYISVNELIYWVGRIPILKKCVNQNTYSNPNVKSFFIVVNVLFMWFTRILLSVIGLGIFSLIGSWFVSAGYFFHPFIVVNSWTSIYTILIFTYLSLTSRKSLVFEDSKEKWLLIKQFRVNPMDVYTYTFKENVYSFGVVGLVFCIPVFATHAYLLGVLVLIAPLMNLLTYEGLALRTLRIHQKKRSIKRAILTFLALVLVIVCSIALIQNTTLLMVLWSLVLCVGVYNFYIEFIKLDDNKLNKANQIVRESMNLSSNAARELVELNLESARIDDTIDVQGDQSIVQRLQGFRMINRLFYKRHQRIWMKSLKFSLKVIVIILAVVSLIIAAGYILDYEGMMGVKHTSFSNPLAFLRWFIIFMSLSNFTESICKSFFLNCDSALLHYAFYRRKEIIWKQYLSRLGTLIGLNLIPALLLCALPLLLLATNLIDYSYSLMILMVGTLLFSAFITVLYLMLYYLIQPYNLDMENKSPLYKTITGIFAFGVFYTSDAFFINIMNYSGLVFLSLVGFIILSCITVYLFGEKTFKLRRS</sequence>
<feature type="transmembrane region" description="Helical" evidence="1">
    <location>
        <begin position="513"/>
        <end position="533"/>
    </location>
</feature>
<feature type="transmembrane region" description="Helical" evidence="1">
    <location>
        <begin position="83"/>
        <end position="105"/>
    </location>
</feature>
<keyword evidence="3" id="KW-1185">Reference proteome</keyword>
<dbReference type="OrthoDB" id="1710898at2"/>
<dbReference type="EMBL" id="CP013213">
    <property type="protein sequence ID" value="AMC93753.1"/>
    <property type="molecule type" value="Genomic_DNA"/>
</dbReference>
<feature type="transmembrane region" description="Helical" evidence="1">
    <location>
        <begin position="409"/>
        <end position="434"/>
    </location>
</feature>
<dbReference type="AlphaFoldDB" id="A0A109UH85"/>
<protein>
    <submittedName>
        <fullName evidence="2">Uncharacterized protein</fullName>
    </submittedName>
</protein>
<feature type="transmembrane region" description="Helical" evidence="1">
    <location>
        <begin position="446"/>
        <end position="471"/>
    </location>
</feature>
<evidence type="ECO:0000313" key="2">
    <source>
        <dbReference type="EMBL" id="AMC93753.1"/>
    </source>
</evidence>